<evidence type="ECO:0000256" key="1">
    <source>
        <dbReference type="SAM" id="SignalP"/>
    </source>
</evidence>
<feature type="chain" id="PRO_5008388958" evidence="1">
    <location>
        <begin position="21"/>
        <end position="287"/>
    </location>
</feature>
<dbReference type="Pfam" id="PF01856">
    <property type="entry name" value="HP_OMP"/>
    <property type="match status" value="1"/>
</dbReference>
<reference evidence="2 3" key="1">
    <citation type="submission" date="2014-04" db="EMBL/GenBank/DDBJ databases">
        <title>Detecting global and local adaptation in a worldwide sample of Helicobacter pylori genomes.</title>
        <authorList>
            <person name="Montano V."/>
            <person name="Didelot X."/>
            <person name="Foll M."/>
            <person name="Linz B."/>
            <person name="Reinhardt R."/>
            <person name="Suerbaum S."/>
            <person name="Moodley Y."/>
            <person name="Jensen J.D."/>
        </authorList>
    </citation>
    <scope>NUCLEOTIDE SEQUENCE [LARGE SCALE GENOMIC DNA]</scope>
    <source>
        <strain evidence="2 3">K26A1</strain>
    </source>
</reference>
<dbReference type="RefSeq" id="WP_064434177.1">
    <property type="nucleotide sequence ID" value="NZ_CP011486.1"/>
</dbReference>
<dbReference type="AlphaFoldDB" id="A0A1A9HD95"/>
<dbReference type="Proteomes" id="UP000078062">
    <property type="component" value="Chromosome"/>
</dbReference>
<gene>
    <name evidence="2" type="ORF">AA977_00640</name>
</gene>
<dbReference type="PATRIC" id="fig|210.2441.peg.129"/>
<protein>
    <submittedName>
        <fullName evidence="2">Membrane protein</fullName>
    </submittedName>
</protein>
<dbReference type="InterPro" id="IPR002718">
    <property type="entry name" value="OMP_Helicobacter"/>
</dbReference>
<evidence type="ECO:0000313" key="2">
    <source>
        <dbReference type="EMBL" id="ANH47762.1"/>
    </source>
</evidence>
<name>A0A1A9HD95_HELPX</name>
<feature type="signal peptide" evidence="1">
    <location>
        <begin position="1"/>
        <end position="20"/>
    </location>
</feature>
<accession>A0A1A9HD95</accession>
<keyword evidence="1" id="KW-0732">Signal</keyword>
<evidence type="ECO:0000313" key="3">
    <source>
        <dbReference type="Proteomes" id="UP000078062"/>
    </source>
</evidence>
<dbReference type="EMBL" id="CP011486">
    <property type="protein sequence ID" value="ANH47762.1"/>
    <property type="molecule type" value="Genomic_DNA"/>
</dbReference>
<proteinExistence type="predicted"/>
<organism evidence="2 3">
    <name type="scientific">Helicobacter pylori</name>
    <name type="common">Campylobacter pylori</name>
    <dbReference type="NCBI Taxonomy" id="210"/>
    <lineage>
        <taxon>Bacteria</taxon>
        <taxon>Pseudomonadati</taxon>
        <taxon>Campylobacterota</taxon>
        <taxon>Epsilonproteobacteria</taxon>
        <taxon>Campylobacterales</taxon>
        <taxon>Helicobacteraceae</taxon>
        <taxon>Helicobacter</taxon>
    </lineage>
</organism>
<dbReference type="PRINTS" id="PR01776">
    <property type="entry name" value="HPOMPFAMILY"/>
</dbReference>
<sequence>MKKSVIVGAISLAMTSLLSAETPKKQESAIKTSPTKKGERNAAFIGIDYQLGMLSTTAQNCSHGNCNGNQSGAYGSNTPNMPTASNPTGGLTHGALGTRGYKGLSNQQYAINGFGFVVGYKHFFKKSPQFGMRYYGFFDFASSYYKYYTYNDYGMRDARKGSQSFMFGYGAGTDVLFNPAIFNRENLHFGFFVGVAIGGTSWGPTNYYFKDLAEEYRGSFHPSNFQVLVNGGIRLGTKHQGFEIGLKIQTIRNNYYTASADNVPEGVTYKFTFHRPYAFYWRYIVSF</sequence>